<comment type="caution">
    <text evidence="1">The sequence shown here is derived from an EMBL/GenBank/DDBJ whole genome shotgun (WGS) entry which is preliminary data.</text>
</comment>
<accession>A0A8J3EZE2</accession>
<evidence type="ECO:0000313" key="1">
    <source>
        <dbReference type="EMBL" id="GGI16895.1"/>
    </source>
</evidence>
<proteinExistence type="predicted"/>
<keyword evidence="2" id="KW-1185">Reference proteome</keyword>
<reference evidence="2" key="1">
    <citation type="journal article" date="2019" name="Int. J. Syst. Evol. Microbiol.">
        <title>The Global Catalogue of Microorganisms (GCM) 10K type strain sequencing project: providing services to taxonomists for standard genome sequencing and annotation.</title>
        <authorList>
            <consortium name="The Broad Institute Genomics Platform"/>
            <consortium name="The Broad Institute Genome Sequencing Center for Infectious Disease"/>
            <person name="Wu L."/>
            <person name="Ma J."/>
        </authorList>
    </citation>
    <scope>NUCLEOTIDE SEQUENCE [LARGE SCALE GENOMIC DNA]</scope>
    <source>
        <strain evidence="2">CCM 2767</strain>
    </source>
</reference>
<gene>
    <name evidence="1" type="ORF">GCM10008066_06250</name>
</gene>
<evidence type="ECO:0000313" key="2">
    <source>
        <dbReference type="Proteomes" id="UP000642180"/>
    </source>
</evidence>
<organism evidence="1 2">
    <name type="scientific">Oxalicibacterium faecigallinarum</name>
    <dbReference type="NCBI Taxonomy" id="573741"/>
    <lineage>
        <taxon>Bacteria</taxon>
        <taxon>Pseudomonadati</taxon>
        <taxon>Pseudomonadota</taxon>
        <taxon>Betaproteobacteria</taxon>
        <taxon>Burkholderiales</taxon>
        <taxon>Oxalobacteraceae</taxon>
        <taxon>Oxalicibacterium</taxon>
    </lineage>
</organism>
<dbReference type="Proteomes" id="UP000642180">
    <property type="component" value="Unassembled WGS sequence"/>
</dbReference>
<name>A0A8J3EZE2_9BURK</name>
<dbReference type="EMBL" id="BMDI01000001">
    <property type="protein sequence ID" value="GGI16895.1"/>
    <property type="molecule type" value="Genomic_DNA"/>
</dbReference>
<dbReference type="AlphaFoldDB" id="A0A8J3EZE2"/>
<dbReference type="RefSeq" id="WP_188379819.1">
    <property type="nucleotide sequence ID" value="NZ_BMDI01000001.1"/>
</dbReference>
<protein>
    <submittedName>
        <fullName evidence="1">Uncharacterized protein</fullName>
    </submittedName>
</protein>
<sequence length="182" mass="19227">MIILDTIQAGGFLEYSEQADFFRVLEAGAPLTVIFYAAGREIARAEKIGAGYSEKFSVAFDKVRLLSQVNNPVNIAMRYGNTITYDQPPNGAVNGSFVQALKTVGTVSGVLLNANTSRRYLLIQNNAVSGDIFVRLDGAAATIANGVKIEAGGSYELQGFVTTGAVVAIGDIANTKILTVEG</sequence>